<reference evidence="2 3" key="1">
    <citation type="submission" date="2015-05" db="EMBL/GenBank/DDBJ databases">
        <title>Photobacterium galathea sp. nov.</title>
        <authorList>
            <person name="Machado H."/>
            <person name="Gram L."/>
        </authorList>
    </citation>
    <scope>NUCLEOTIDE SEQUENCE [LARGE SCALE GENOMIC DNA]</scope>
    <source>
        <strain evidence="2 3">DSM 22954</strain>
    </source>
</reference>
<keyword evidence="3" id="KW-1185">Reference proteome</keyword>
<evidence type="ECO:0000259" key="1">
    <source>
        <dbReference type="PROSITE" id="PS51819"/>
    </source>
</evidence>
<name>A0A0J1H9V7_9GAMM</name>
<dbReference type="PATRIC" id="fig|320778.3.peg.3367"/>
<feature type="domain" description="VOC" evidence="1">
    <location>
        <begin position="4"/>
        <end position="131"/>
    </location>
</feature>
<gene>
    <name evidence="2" type="ORF">ABT57_15480</name>
</gene>
<proteinExistence type="predicted"/>
<dbReference type="SUPFAM" id="SSF54593">
    <property type="entry name" value="Glyoxalase/Bleomycin resistance protein/Dihydroxybiphenyl dioxygenase"/>
    <property type="match status" value="1"/>
</dbReference>
<evidence type="ECO:0000313" key="3">
    <source>
        <dbReference type="Proteomes" id="UP000035909"/>
    </source>
</evidence>
<comment type="caution">
    <text evidence="2">The sequence shown here is derived from an EMBL/GenBank/DDBJ whole genome shotgun (WGS) entry which is preliminary data.</text>
</comment>
<dbReference type="RefSeq" id="WP_047886381.1">
    <property type="nucleotide sequence ID" value="NZ_LDOU01000015.1"/>
</dbReference>
<dbReference type="Proteomes" id="UP000035909">
    <property type="component" value="Unassembled WGS sequence"/>
</dbReference>
<dbReference type="Gene3D" id="3.10.180.10">
    <property type="entry name" value="2,3-Dihydroxybiphenyl 1,2-Dioxygenase, domain 1"/>
    <property type="match status" value="1"/>
</dbReference>
<evidence type="ECO:0000313" key="2">
    <source>
        <dbReference type="EMBL" id="KLV08466.1"/>
    </source>
</evidence>
<dbReference type="InterPro" id="IPR029068">
    <property type="entry name" value="Glyas_Bleomycin-R_OHBP_Dase"/>
</dbReference>
<sequence>MEPRISIVTLGVEDLERSYRFYHDGLGFPTSGQPEKGIIFFQTGGVCLALYPFDKLAEDVSENLVLQHPAGSFSGVTLAHNTRSREEVDAVLEQVKQAGGAIIKSAQDVFWGGYSGYFSDPDGHIWEVAYADFWKFHEDGRLVIE</sequence>
<dbReference type="PANTHER" id="PTHR36503:SF1">
    <property type="entry name" value="BLR2520 PROTEIN"/>
    <property type="match status" value="1"/>
</dbReference>
<dbReference type="PROSITE" id="PS51819">
    <property type="entry name" value="VOC"/>
    <property type="match status" value="1"/>
</dbReference>
<dbReference type="InterPro" id="IPR037523">
    <property type="entry name" value="VOC_core"/>
</dbReference>
<dbReference type="AlphaFoldDB" id="A0A0J1H9V7"/>
<organism evidence="2 3">
    <name type="scientific">Photobacterium ganghwense</name>
    <dbReference type="NCBI Taxonomy" id="320778"/>
    <lineage>
        <taxon>Bacteria</taxon>
        <taxon>Pseudomonadati</taxon>
        <taxon>Pseudomonadota</taxon>
        <taxon>Gammaproteobacteria</taxon>
        <taxon>Vibrionales</taxon>
        <taxon>Vibrionaceae</taxon>
        <taxon>Photobacterium</taxon>
    </lineage>
</organism>
<dbReference type="Pfam" id="PF00903">
    <property type="entry name" value="Glyoxalase"/>
    <property type="match status" value="1"/>
</dbReference>
<dbReference type="OrthoDB" id="4265398at2"/>
<dbReference type="EMBL" id="LDOU01000015">
    <property type="protein sequence ID" value="KLV08466.1"/>
    <property type="molecule type" value="Genomic_DNA"/>
</dbReference>
<dbReference type="STRING" id="320778.ABT57_15480"/>
<dbReference type="InterPro" id="IPR004360">
    <property type="entry name" value="Glyas_Fos-R_dOase_dom"/>
</dbReference>
<accession>A0A0J1H9V7</accession>
<dbReference type="CDD" id="cd07251">
    <property type="entry name" value="VOC_like"/>
    <property type="match status" value="1"/>
</dbReference>
<protein>
    <submittedName>
        <fullName evidence="2">Glyoxalase</fullName>
    </submittedName>
</protein>
<dbReference type="PANTHER" id="PTHR36503">
    <property type="entry name" value="BLR2520 PROTEIN"/>
    <property type="match status" value="1"/>
</dbReference>